<evidence type="ECO:0000256" key="5">
    <source>
        <dbReference type="ARBA" id="ARBA00022490"/>
    </source>
</evidence>
<dbReference type="PANTHER" id="PTHR31598">
    <property type="entry name" value="IQ DOMAIN-CONTAINING PROTEIN D"/>
    <property type="match status" value="1"/>
</dbReference>
<protein>
    <recommendedName>
        <fullName evidence="4">Dynein regulatory complex protein 10</fullName>
    </recommendedName>
</protein>
<dbReference type="PROSITE" id="PS50096">
    <property type="entry name" value="IQ"/>
    <property type="match status" value="1"/>
</dbReference>
<reference evidence="12" key="1">
    <citation type="submission" date="2021-02" db="EMBL/GenBank/DDBJ databases">
        <title>First Annotated Genome of the Yellow-green Alga Tribonema minus.</title>
        <authorList>
            <person name="Mahan K.M."/>
        </authorList>
    </citation>
    <scope>NUCLEOTIDE SEQUENCE</scope>
    <source>
        <strain evidence="12">UTEX B ZZ1240</strain>
    </source>
</reference>
<keyword evidence="10" id="KW-0175">Coiled coil</keyword>
<evidence type="ECO:0000313" key="12">
    <source>
        <dbReference type="EMBL" id="KAG5193085.1"/>
    </source>
</evidence>
<comment type="similarity">
    <text evidence="3">Belongs to the DRC10 family.</text>
</comment>
<dbReference type="AlphaFoldDB" id="A0A835ZLC1"/>
<evidence type="ECO:0000256" key="4">
    <source>
        <dbReference type="ARBA" id="ARBA00021752"/>
    </source>
</evidence>
<comment type="caution">
    <text evidence="12">The sequence shown here is derived from an EMBL/GenBank/DDBJ whole genome shotgun (WGS) entry which is preliminary data.</text>
</comment>
<keyword evidence="13" id="KW-1185">Reference proteome</keyword>
<evidence type="ECO:0000256" key="8">
    <source>
        <dbReference type="ARBA" id="ARBA00023212"/>
    </source>
</evidence>
<evidence type="ECO:0000256" key="1">
    <source>
        <dbReference type="ARBA" id="ARBA00003029"/>
    </source>
</evidence>
<evidence type="ECO:0000256" key="3">
    <source>
        <dbReference type="ARBA" id="ARBA00009071"/>
    </source>
</evidence>
<evidence type="ECO:0000256" key="7">
    <source>
        <dbReference type="ARBA" id="ARBA00023069"/>
    </source>
</evidence>
<comment type="subcellular location">
    <subcellularLocation>
        <location evidence="2">Cytoplasm</location>
        <location evidence="2">Cytoskeleton</location>
        <location evidence="2">Flagellum axoneme</location>
    </subcellularLocation>
</comment>
<evidence type="ECO:0000256" key="6">
    <source>
        <dbReference type="ARBA" id="ARBA00022846"/>
    </source>
</evidence>
<evidence type="ECO:0000313" key="13">
    <source>
        <dbReference type="Proteomes" id="UP000664859"/>
    </source>
</evidence>
<keyword evidence="5" id="KW-0963">Cytoplasm</keyword>
<proteinExistence type="inferred from homology"/>
<feature type="region of interest" description="Disordered" evidence="11">
    <location>
        <begin position="376"/>
        <end position="398"/>
    </location>
</feature>
<evidence type="ECO:0000256" key="10">
    <source>
        <dbReference type="SAM" id="Coils"/>
    </source>
</evidence>
<feature type="coiled-coil region" evidence="10">
    <location>
        <begin position="164"/>
        <end position="270"/>
    </location>
</feature>
<feature type="coiled-coil region" evidence="10">
    <location>
        <begin position="309"/>
        <end position="343"/>
    </location>
</feature>
<organism evidence="12 13">
    <name type="scientific">Tribonema minus</name>
    <dbReference type="NCBI Taxonomy" id="303371"/>
    <lineage>
        <taxon>Eukaryota</taxon>
        <taxon>Sar</taxon>
        <taxon>Stramenopiles</taxon>
        <taxon>Ochrophyta</taxon>
        <taxon>PX clade</taxon>
        <taxon>Xanthophyceae</taxon>
        <taxon>Tribonematales</taxon>
        <taxon>Tribonemataceae</taxon>
        <taxon>Tribonema</taxon>
    </lineage>
</organism>
<dbReference type="PANTHER" id="PTHR31598:SF1">
    <property type="entry name" value="DYNEIN REGULATORY COMPLEX PROTEIN 10"/>
    <property type="match status" value="1"/>
</dbReference>
<feature type="compositionally biased region" description="Basic residues" evidence="11">
    <location>
        <begin position="384"/>
        <end position="398"/>
    </location>
</feature>
<keyword evidence="6" id="KW-0282">Flagellum</keyword>
<accession>A0A835ZLC1</accession>
<dbReference type="InterPro" id="IPR042815">
    <property type="entry name" value="DRC10"/>
</dbReference>
<keyword evidence="9" id="KW-0966">Cell projection</keyword>
<keyword evidence="7" id="KW-0969">Cilium</keyword>
<gene>
    <name evidence="12" type="ORF">JKP88DRAFT_346432</name>
</gene>
<feature type="region of interest" description="Disordered" evidence="11">
    <location>
        <begin position="62"/>
        <end position="91"/>
    </location>
</feature>
<evidence type="ECO:0000256" key="9">
    <source>
        <dbReference type="ARBA" id="ARBA00023273"/>
    </source>
</evidence>
<dbReference type="OrthoDB" id="10265211at2759"/>
<name>A0A835ZLC1_9STRA</name>
<keyword evidence="8" id="KW-0206">Cytoskeleton</keyword>
<sequence>MEAQRVMAVMDDALNKLTLLSYVPIKPRQELLDALAQAGANPAKACLQTQWRLEQSAAKAGALSAGDVRGTGMRPSAGPGDNGDNPEGDGEQLEQVYASTRALCRSLKQNAAAAEIIYALQRERDPPMLYLKQRLGDLTTIMHRRISTTGEGAVKEDGAVKVRLQGLTEREKVAESERDSLQQTLAAARTDRDREVNALDAAIKKLRLELQEFTSANASEAEALRKKAEDAVAHANEDHGRKMKALRDKLDSLDKDIAALHEAHQEEEALARKKKIKAEGECETSLTQSELAAVVAKYDDSMISGTASIERLEKLMSQEAKELAELKEHFDRVDANAARAAAEDASLAAISGRVARAYRVLDTAAATIQAAYRGKRARAEVSKMKKKGKKGKKGGKKK</sequence>
<dbReference type="Proteomes" id="UP000664859">
    <property type="component" value="Unassembled WGS sequence"/>
</dbReference>
<dbReference type="EMBL" id="JAFCMP010000001">
    <property type="protein sequence ID" value="KAG5193085.1"/>
    <property type="molecule type" value="Genomic_DNA"/>
</dbReference>
<evidence type="ECO:0000256" key="11">
    <source>
        <dbReference type="SAM" id="MobiDB-lite"/>
    </source>
</evidence>
<comment type="function">
    <text evidence="1">Component of the nexin-dynein regulatory complex (N-DRC), a key regulator of ciliary/flagellar motility which maintains the alignment and integrity of the distal axoneme and regulates microtubule sliding in motile axonemes.</text>
</comment>
<evidence type="ECO:0000256" key="2">
    <source>
        <dbReference type="ARBA" id="ARBA00004611"/>
    </source>
</evidence>